<dbReference type="SUPFAM" id="SSF103473">
    <property type="entry name" value="MFS general substrate transporter"/>
    <property type="match status" value="1"/>
</dbReference>
<dbReference type="PROSITE" id="PS00217">
    <property type="entry name" value="SUGAR_TRANSPORT_2"/>
    <property type="match status" value="1"/>
</dbReference>
<dbReference type="GO" id="GO:0022857">
    <property type="term" value="F:transmembrane transporter activity"/>
    <property type="evidence" value="ECO:0007669"/>
    <property type="project" value="InterPro"/>
</dbReference>
<dbReference type="NCBIfam" id="TIGR00711">
    <property type="entry name" value="efflux_EmrB"/>
    <property type="match status" value="1"/>
</dbReference>
<feature type="transmembrane region" description="Helical" evidence="8">
    <location>
        <begin position="187"/>
        <end position="209"/>
    </location>
</feature>
<dbReference type="Pfam" id="PF07690">
    <property type="entry name" value="MFS_1"/>
    <property type="match status" value="1"/>
</dbReference>
<proteinExistence type="inferred from homology"/>
<sequence length="692" mass="73127">MTSPTAIRAGSSTDAAPSSALITPQRRNLIFVAIVLGMLLAALDQTIVATALPTIVANLGDAGHQSWVVTSYLLASTIVTALVGKLGDSFGRKRVFQGAVVFFVVGSVLCGLAQSMAMLVGARALQGIGGGGITVTASALIGEVVPLRERGRYQGILGAVFGVTTVIGPLLGGYFTDYLTWRWAFWINVPISVVVIFVAAAAIPALAAATKPVIDYAGIIFIGLGAAGLTLATSWGGTLYPWGSATIIGLFVGAAAALAVFVVVERRAAEPILPIRLFSSPVFTVCCVLSFAVGFAMLGAMTFLPTYMQYVNGVSATTSGLRTLPMVVGMLITSTGSGTIVGRTGRYKIFPVAGTALMALAFFLMSRMEPSTSALIQSLYLVVLGAGIGFSMQVLVLIVQNTSNFEDLGVATSGVTFFRTIGSSFGAAIFGSLFVNFLNRRMGPALAASGAPPSAVSSPGALHRQPHNVAAPIVAAYSESLTQVFLWAAPVAVLGFVLALLLREVPLRDMHASTVDLGDAFGMPTTETPDQMLETAIARMLRGQPGMRLRSIAMRPDCRLDVAGLWGVLRINRYSQMYGTARLTDMADYLRIPFEVLEPTFARLVSNGYAQREGEQMWLTPAGAQQVAYVHSLLLAWLVDKLARSPGFEGRPDRRAVEAALERVAHRVLAQRDWPDEQPTMAINAAPAGVTR</sequence>
<dbReference type="AlphaFoldDB" id="A0A0F5NGG5"/>
<dbReference type="FunFam" id="1.20.1720.10:FF:000004">
    <property type="entry name" value="EmrB/QacA family drug resistance transporter"/>
    <property type="match status" value="1"/>
</dbReference>
<dbReference type="InterPro" id="IPR005829">
    <property type="entry name" value="Sugar_transporter_CS"/>
</dbReference>
<feature type="transmembrane region" description="Helical" evidence="8">
    <location>
        <begin position="29"/>
        <end position="52"/>
    </location>
</feature>
<dbReference type="InterPro" id="IPR004638">
    <property type="entry name" value="EmrB-like"/>
</dbReference>
<feature type="transmembrane region" description="Helical" evidence="8">
    <location>
        <begin position="216"/>
        <end position="236"/>
    </location>
</feature>
<accession>A0A0F5NGG5</accession>
<evidence type="ECO:0000256" key="7">
    <source>
        <dbReference type="ARBA" id="ARBA00023136"/>
    </source>
</evidence>
<dbReference type="STRING" id="244292.ABW17_16155"/>
<keyword evidence="5 8" id="KW-0812">Transmembrane</keyword>
<feature type="transmembrane region" description="Helical" evidence="8">
    <location>
        <begin position="484"/>
        <end position="502"/>
    </location>
</feature>
<keyword evidence="7 8" id="KW-0472">Membrane</keyword>
<dbReference type="InterPro" id="IPR011701">
    <property type="entry name" value="MFS"/>
</dbReference>
<evidence type="ECO:0000256" key="2">
    <source>
        <dbReference type="ARBA" id="ARBA00007520"/>
    </source>
</evidence>
<dbReference type="InterPro" id="IPR036259">
    <property type="entry name" value="MFS_trans_sf"/>
</dbReference>
<dbReference type="PROSITE" id="PS50850">
    <property type="entry name" value="MFS"/>
    <property type="match status" value="1"/>
</dbReference>
<name>A0A0F5NGG5_9MYCO</name>
<dbReference type="Gene3D" id="1.20.1720.10">
    <property type="entry name" value="Multidrug resistance protein D"/>
    <property type="match status" value="1"/>
</dbReference>
<dbReference type="PANTHER" id="PTHR23501">
    <property type="entry name" value="MAJOR FACILITATOR SUPERFAMILY"/>
    <property type="match status" value="1"/>
</dbReference>
<protein>
    <submittedName>
        <fullName evidence="10">MFS transporter</fullName>
    </submittedName>
</protein>
<feature type="transmembrane region" description="Helical" evidence="8">
    <location>
        <begin position="349"/>
        <end position="366"/>
    </location>
</feature>
<dbReference type="InterPro" id="IPR020846">
    <property type="entry name" value="MFS_dom"/>
</dbReference>
<feature type="transmembrane region" description="Helical" evidence="8">
    <location>
        <begin position="95"/>
        <end position="118"/>
    </location>
</feature>
<evidence type="ECO:0000256" key="8">
    <source>
        <dbReference type="SAM" id="Phobius"/>
    </source>
</evidence>
<feature type="transmembrane region" description="Helical" evidence="8">
    <location>
        <begin position="242"/>
        <end position="264"/>
    </location>
</feature>
<gene>
    <name evidence="10" type="ORF">AWC17_20855</name>
</gene>
<evidence type="ECO:0000259" key="9">
    <source>
        <dbReference type="PROSITE" id="PS50850"/>
    </source>
</evidence>
<dbReference type="Gene3D" id="1.20.1250.20">
    <property type="entry name" value="MFS general substrate transporter like domains"/>
    <property type="match status" value="1"/>
</dbReference>
<comment type="caution">
    <text evidence="10">The sequence shown here is derived from an EMBL/GenBank/DDBJ whole genome shotgun (WGS) entry which is preliminary data.</text>
</comment>
<reference evidence="10 11" key="1">
    <citation type="submission" date="2016-01" db="EMBL/GenBank/DDBJ databases">
        <title>The new phylogeny of the genus Mycobacterium.</title>
        <authorList>
            <person name="Tarcisio F."/>
            <person name="Conor M."/>
            <person name="Antonella G."/>
            <person name="Elisabetta G."/>
            <person name="Giulia F.S."/>
            <person name="Sara T."/>
            <person name="Anna F."/>
            <person name="Clotilde B."/>
            <person name="Roberto B."/>
            <person name="Veronica D.S."/>
            <person name="Fabio R."/>
            <person name="Monica P."/>
            <person name="Olivier J."/>
            <person name="Enrico T."/>
            <person name="Nicola S."/>
        </authorList>
    </citation>
    <scope>NUCLEOTIDE SEQUENCE [LARGE SCALE GENOMIC DNA]</scope>
    <source>
        <strain evidence="10 11">DSM 44803</strain>
    </source>
</reference>
<keyword evidence="4" id="KW-1003">Cell membrane</keyword>
<comment type="similarity">
    <text evidence="2">Belongs to the major facilitator superfamily. TCR/Tet family.</text>
</comment>
<comment type="subcellular location">
    <subcellularLocation>
        <location evidence="1">Cell membrane</location>
        <topology evidence="1">Multi-pass membrane protein</topology>
    </subcellularLocation>
</comment>
<feature type="domain" description="Major facilitator superfamily (MFS) profile" evidence="9">
    <location>
        <begin position="30"/>
        <end position="507"/>
    </location>
</feature>
<dbReference type="CDD" id="cd17502">
    <property type="entry name" value="MFS_Azr1_MDR_like"/>
    <property type="match status" value="1"/>
</dbReference>
<feature type="transmembrane region" description="Helical" evidence="8">
    <location>
        <begin position="420"/>
        <end position="438"/>
    </location>
</feature>
<dbReference type="Proteomes" id="UP000193781">
    <property type="component" value="Unassembled WGS sequence"/>
</dbReference>
<evidence type="ECO:0000313" key="11">
    <source>
        <dbReference type="Proteomes" id="UP000193781"/>
    </source>
</evidence>
<dbReference type="OrthoDB" id="7375466at2"/>
<evidence type="ECO:0000256" key="3">
    <source>
        <dbReference type="ARBA" id="ARBA00022448"/>
    </source>
</evidence>
<feature type="transmembrane region" description="Helical" evidence="8">
    <location>
        <begin position="378"/>
        <end position="399"/>
    </location>
</feature>
<keyword evidence="3" id="KW-0813">Transport</keyword>
<keyword evidence="6 8" id="KW-1133">Transmembrane helix</keyword>
<dbReference type="GO" id="GO:0005886">
    <property type="term" value="C:plasma membrane"/>
    <property type="evidence" value="ECO:0007669"/>
    <property type="project" value="UniProtKB-SubCell"/>
</dbReference>
<feature type="transmembrane region" description="Helical" evidence="8">
    <location>
        <begin position="64"/>
        <end position="83"/>
    </location>
</feature>
<feature type="transmembrane region" description="Helical" evidence="8">
    <location>
        <begin position="124"/>
        <end position="144"/>
    </location>
</feature>
<dbReference type="PANTHER" id="PTHR23501:SF197">
    <property type="entry name" value="COMD"/>
    <property type="match status" value="1"/>
</dbReference>
<dbReference type="PRINTS" id="PR01036">
    <property type="entry name" value="TCRTETB"/>
</dbReference>
<organism evidence="10 11">
    <name type="scientific">Mycobacterium nebraskense</name>
    <dbReference type="NCBI Taxonomy" id="244292"/>
    <lineage>
        <taxon>Bacteria</taxon>
        <taxon>Bacillati</taxon>
        <taxon>Actinomycetota</taxon>
        <taxon>Actinomycetes</taxon>
        <taxon>Mycobacteriales</taxon>
        <taxon>Mycobacteriaceae</taxon>
        <taxon>Mycobacterium</taxon>
    </lineage>
</organism>
<evidence type="ECO:0000256" key="6">
    <source>
        <dbReference type="ARBA" id="ARBA00022989"/>
    </source>
</evidence>
<evidence type="ECO:0000256" key="5">
    <source>
        <dbReference type="ARBA" id="ARBA00022692"/>
    </source>
</evidence>
<evidence type="ECO:0000256" key="4">
    <source>
        <dbReference type="ARBA" id="ARBA00022475"/>
    </source>
</evidence>
<dbReference type="RefSeq" id="WP_046182610.1">
    <property type="nucleotide sequence ID" value="NZ_JACKSS010000163.1"/>
</dbReference>
<feature type="transmembrane region" description="Helical" evidence="8">
    <location>
        <begin position="156"/>
        <end position="175"/>
    </location>
</feature>
<evidence type="ECO:0000256" key="1">
    <source>
        <dbReference type="ARBA" id="ARBA00004651"/>
    </source>
</evidence>
<dbReference type="EMBL" id="LQPH01000188">
    <property type="protein sequence ID" value="ORW13235.1"/>
    <property type="molecule type" value="Genomic_DNA"/>
</dbReference>
<feature type="transmembrane region" description="Helical" evidence="8">
    <location>
        <begin position="276"/>
        <end position="304"/>
    </location>
</feature>
<evidence type="ECO:0000313" key="10">
    <source>
        <dbReference type="EMBL" id="ORW13235.1"/>
    </source>
</evidence>
<keyword evidence="11" id="KW-1185">Reference proteome</keyword>